<evidence type="ECO:0000313" key="3">
    <source>
        <dbReference type="EMBL" id="OKA28479.1"/>
    </source>
</evidence>
<sequence length="70" mass="7786">MRAIIRAECDRCTCLVKLAPLKKEQRHLYMLYLKMQHGGAQLLLAACLLPSMALGLWTVANCPACPLSGW</sequence>
<keyword evidence="5" id="KW-1185">Reference proteome</keyword>
<evidence type="ECO:0000313" key="4">
    <source>
        <dbReference type="Proteomes" id="UP000185990"/>
    </source>
</evidence>
<evidence type="ECO:0000313" key="2">
    <source>
        <dbReference type="EMBL" id="OKA24680.1"/>
    </source>
</evidence>
<evidence type="ECO:0000313" key="5">
    <source>
        <dbReference type="Proteomes" id="UP000186677"/>
    </source>
</evidence>
<feature type="transmembrane region" description="Helical" evidence="1">
    <location>
        <begin position="40"/>
        <end position="60"/>
    </location>
</feature>
<keyword evidence="1" id="KW-1133">Transmembrane helix</keyword>
<dbReference type="EMBL" id="MPJC01000001">
    <property type="protein sequence ID" value="OKA24680.1"/>
    <property type="molecule type" value="Genomic_DNA"/>
</dbReference>
<organism evidence="3 4">
    <name type="scientific">Pseudomonas versuta</name>
    <dbReference type="NCBI Taxonomy" id="1788301"/>
    <lineage>
        <taxon>Bacteria</taxon>
        <taxon>Pseudomonadati</taxon>
        <taxon>Pseudomonadota</taxon>
        <taxon>Gammaproteobacteria</taxon>
        <taxon>Pseudomonadales</taxon>
        <taxon>Pseudomonadaceae</taxon>
        <taxon>Pseudomonas</taxon>
    </lineage>
</organism>
<protein>
    <submittedName>
        <fullName evidence="3">Uncharacterized protein</fullName>
    </submittedName>
</protein>
<evidence type="ECO:0000256" key="1">
    <source>
        <dbReference type="SAM" id="Phobius"/>
    </source>
</evidence>
<dbReference type="EMBL" id="MPJD01000004">
    <property type="protein sequence ID" value="OKA28479.1"/>
    <property type="molecule type" value="Genomic_DNA"/>
</dbReference>
<name>A0A0M4Q7A0_9PSED</name>
<reference evidence="2 5" key="2">
    <citation type="submission" date="2016-11" db="EMBL/GenBank/DDBJ databases">
        <title>Draft genome of Pseudomonas versuta A4R1.5.</title>
        <authorList>
            <person name="See-Too W.-S."/>
        </authorList>
    </citation>
    <scope>NUCLEOTIDE SEQUENCE [LARGE SCALE GENOMIC DNA]</scope>
    <source>
        <strain evidence="2 5">A4R1.5</strain>
    </source>
</reference>
<dbReference type="KEGG" id="ppsy:AOC04_01515"/>
<accession>A0A0M4Q7A0</accession>
<keyword evidence="1" id="KW-0812">Transmembrane</keyword>
<comment type="caution">
    <text evidence="3">The sequence shown here is derived from an EMBL/GenBank/DDBJ whole genome shotgun (WGS) entry which is preliminary data.</text>
</comment>
<dbReference type="AlphaFoldDB" id="A0A0M4Q7A0"/>
<reference evidence="3 4" key="1">
    <citation type="submission" date="2016-11" db="EMBL/GenBank/DDBJ databases">
        <title>Draft genome of Pseudomonas versuta A4R1.12.</title>
        <authorList>
            <person name="See-Too W.-S."/>
        </authorList>
    </citation>
    <scope>NUCLEOTIDE SEQUENCE [LARGE SCALE GENOMIC DNA]</scope>
    <source>
        <strain evidence="3 4">A4R1.12</strain>
    </source>
</reference>
<accession>A0A1Q4KPQ0</accession>
<keyword evidence="1" id="KW-0472">Membrane</keyword>
<gene>
    <name evidence="2" type="ORF">BOH73_01975</name>
    <name evidence="3" type="ORF">BOH74_03250</name>
</gene>
<dbReference type="Proteomes" id="UP000186677">
    <property type="component" value="Unassembled WGS sequence"/>
</dbReference>
<proteinExistence type="predicted"/>
<dbReference type="Proteomes" id="UP000185990">
    <property type="component" value="Unassembled WGS sequence"/>
</dbReference>